<dbReference type="Proteomes" id="UP000641954">
    <property type="component" value="Unassembled WGS sequence"/>
</dbReference>
<comment type="caution">
    <text evidence="2">The sequence shown here is derived from an EMBL/GenBank/DDBJ whole genome shotgun (WGS) entry which is preliminary data.</text>
</comment>
<keyword evidence="3" id="KW-1185">Reference proteome</keyword>
<gene>
    <name evidence="2" type="ORF">H6G72_10980</name>
</gene>
<proteinExistence type="predicted"/>
<name>A0ABR8EBX9_9CYAN</name>
<dbReference type="EMBL" id="JACJSK010000012">
    <property type="protein sequence ID" value="MBD2544354.1"/>
    <property type="molecule type" value="Genomic_DNA"/>
</dbReference>
<evidence type="ECO:0000313" key="2">
    <source>
        <dbReference type="EMBL" id="MBD2544354.1"/>
    </source>
</evidence>
<evidence type="ECO:0000256" key="1">
    <source>
        <dbReference type="SAM" id="MobiDB-lite"/>
    </source>
</evidence>
<organism evidence="2 3">
    <name type="scientific">Planktothricoides raciborskii FACHB-1370</name>
    <dbReference type="NCBI Taxonomy" id="2949576"/>
    <lineage>
        <taxon>Bacteria</taxon>
        <taxon>Bacillati</taxon>
        <taxon>Cyanobacteriota</taxon>
        <taxon>Cyanophyceae</taxon>
        <taxon>Oscillatoriophycideae</taxon>
        <taxon>Oscillatoriales</taxon>
        <taxon>Oscillatoriaceae</taxon>
        <taxon>Planktothricoides</taxon>
    </lineage>
</organism>
<sequence>MVRCDISLDYSIQNRNGEVRNRVSSDYFCHQLQKPGFFKKPGFLVGSINLRNPVSHPRDKKPGFLSQPLPTQRPLHRNPVSNLSRFLTSSTSAFQETGFL</sequence>
<evidence type="ECO:0000313" key="3">
    <source>
        <dbReference type="Proteomes" id="UP000641954"/>
    </source>
</evidence>
<protein>
    <submittedName>
        <fullName evidence="2">Uncharacterized protein</fullName>
    </submittedName>
</protein>
<accession>A0ABR8EBX9</accession>
<dbReference type="RefSeq" id="WP_190878252.1">
    <property type="nucleotide sequence ID" value="NZ_JACJSK010000012.1"/>
</dbReference>
<feature type="region of interest" description="Disordered" evidence="1">
    <location>
        <begin position="52"/>
        <end position="82"/>
    </location>
</feature>
<reference evidence="2 3" key="1">
    <citation type="journal article" date="2020" name="ISME J.">
        <title>Comparative genomics reveals insights into cyanobacterial evolution and habitat adaptation.</title>
        <authorList>
            <person name="Chen M.Y."/>
            <person name="Teng W.K."/>
            <person name="Zhao L."/>
            <person name="Hu C.X."/>
            <person name="Zhou Y.K."/>
            <person name="Han B.P."/>
            <person name="Song L.R."/>
            <person name="Shu W.S."/>
        </authorList>
    </citation>
    <scope>NUCLEOTIDE SEQUENCE [LARGE SCALE GENOMIC DNA]</scope>
    <source>
        <strain evidence="2 3">FACHB-1370</strain>
    </source>
</reference>